<dbReference type="EMBL" id="FAOZ01000007">
    <property type="protein sequence ID" value="CUU56463.1"/>
    <property type="molecule type" value="Genomic_DNA"/>
</dbReference>
<dbReference type="SUPFAM" id="SSF101898">
    <property type="entry name" value="NHL repeat"/>
    <property type="match status" value="1"/>
</dbReference>
<evidence type="ECO:0000256" key="1">
    <source>
        <dbReference type="ARBA" id="ARBA00022679"/>
    </source>
</evidence>
<protein>
    <submittedName>
        <fullName evidence="10">Serine/threonine protein kinase</fullName>
    </submittedName>
</protein>
<evidence type="ECO:0000256" key="4">
    <source>
        <dbReference type="ARBA" id="ARBA00022777"/>
    </source>
</evidence>
<keyword evidence="1" id="KW-0808">Transferase</keyword>
<dbReference type="InterPro" id="IPR008271">
    <property type="entry name" value="Ser/Thr_kinase_AS"/>
</dbReference>
<dbReference type="InterPro" id="IPR011042">
    <property type="entry name" value="6-blade_b-propeller_TolB-like"/>
</dbReference>
<dbReference type="AlphaFoldDB" id="A0A0S4QN06"/>
<organism evidence="10 11">
    <name type="scientific">Parafrankia irregularis</name>
    <dbReference type="NCBI Taxonomy" id="795642"/>
    <lineage>
        <taxon>Bacteria</taxon>
        <taxon>Bacillati</taxon>
        <taxon>Actinomycetota</taxon>
        <taxon>Actinomycetes</taxon>
        <taxon>Frankiales</taxon>
        <taxon>Frankiaceae</taxon>
        <taxon>Parafrankia</taxon>
    </lineage>
</organism>
<keyword evidence="10" id="KW-0723">Serine/threonine-protein kinase</keyword>
<feature type="compositionally biased region" description="Low complexity" evidence="7">
    <location>
        <begin position="294"/>
        <end position="312"/>
    </location>
</feature>
<dbReference type="Pfam" id="PF25021">
    <property type="entry name" value="TEN_NHL"/>
    <property type="match status" value="1"/>
</dbReference>
<evidence type="ECO:0000256" key="6">
    <source>
        <dbReference type="PROSITE-ProRule" id="PRU10141"/>
    </source>
</evidence>
<evidence type="ECO:0000256" key="5">
    <source>
        <dbReference type="ARBA" id="ARBA00022840"/>
    </source>
</evidence>
<dbReference type="Gene3D" id="3.30.200.20">
    <property type="entry name" value="Phosphorylase Kinase, domain 1"/>
    <property type="match status" value="1"/>
</dbReference>
<keyword evidence="11" id="KW-1185">Reference proteome</keyword>
<keyword evidence="3 6" id="KW-0547">Nucleotide-binding</keyword>
<name>A0A0S4QN06_9ACTN</name>
<dbReference type="SMART" id="SM00220">
    <property type="entry name" value="S_TKc"/>
    <property type="match status" value="1"/>
</dbReference>
<evidence type="ECO:0000313" key="11">
    <source>
        <dbReference type="Proteomes" id="UP000198802"/>
    </source>
</evidence>
<proteinExistence type="predicted"/>
<dbReference type="GO" id="GO:0004674">
    <property type="term" value="F:protein serine/threonine kinase activity"/>
    <property type="evidence" value="ECO:0007669"/>
    <property type="project" value="UniProtKB-KW"/>
</dbReference>
<dbReference type="GO" id="GO:0005524">
    <property type="term" value="F:ATP binding"/>
    <property type="evidence" value="ECO:0007669"/>
    <property type="project" value="UniProtKB-UniRule"/>
</dbReference>
<reference evidence="11" key="1">
    <citation type="submission" date="2015-11" db="EMBL/GenBank/DDBJ databases">
        <authorList>
            <person name="Varghese N."/>
        </authorList>
    </citation>
    <scope>NUCLEOTIDE SEQUENCE [LARGE SCALE GENOMIC DNA]</scope>
    <source>
        <strain evidence="11">DSM 45899</strain>
    </source>
</reference>
<feature type="compositionally biased region" description="Gly residues" evidence="7">
    <location>
        <begin position="313"/>
        <end position="330"/>
    </location>
</feature>
<keyword evidence="8" id="KW-0472">Membrane</keyword>
<keyword evidence="8" id="KW-0812">Transmembrane</keyword>
<dbReference type="InterPro" id="IPR000719">
    <property type="entry name" value="Prot_kinase_dom"/>
</dbReference>
<evidence type="ECO:0000259" key="9">
    <source>
        <dbReference type="PROSITE" id="PS50011"/>
    </source>
</evidence>
<evidence type="ECO:0000256" key="8">
    <source>
        <dbReference type="SAM" id="Phobius"/>
    </source>
</evidence>
<dbReference type="PROSITE" id="PS50011">
    <property type="entry name" value="PROTEIN_KINASE_DOM"/>
    <property type="match status" value="1"/>
</dbReference>
<evidence type="ECO:0000256" key="2">
    <source>
        <dbReference type="ARBA" id="ARBA00022737"/>
    </source>
</evidence>
<dbReference type="PANTHER" id="PTHR43289">
    <property type="entry name" value="MITOGEN-ACTIVATED PROTEIN KINASE KINASE KINASE 20-RELATED"/>
    <property type="match status" value="1"/>
</dbReference>
<feature type="region of interest" description="Disordered" evidence="7">
    <location>
        <begin position="294"/>
        <end position="340"/>
    </location>
</feature>
<dbReference type="SUPFAM" id="SSF56112">
    <property type="entry name" value="Protein kinase-like (PK-like)"/>
    <property type="match status" value="1"/>
</dbReference>
<dbReference type="PANTHER" id="PTHR43289:SF30">
    <property type="entry name" value="NON-SPECIFIC SERINE_THREONINE PROTEIN KINASE"/>
    <property type="match status" value="1"/>
</dbReference>
<dbReference type="RefSeq" id="WP_091276689.1">
    <property type="nucleotide sequence ID" value="NZ_FAOZ01000007.1"/>
</dbReference>
<keyword evidence="2" id="KW-0677">Repeat</keyword>
<feature type="domain" description="Protein kinase" evidence="9">
    <location>
        <begin position="16"/>
        <end position="273"/>
    </location>
</feature>
<keyword evidence="8" id="KW-1133">Transmembrane helix</keyword>
<evidence type="ECO:0000256" key="7">
    <source>
        <dbReference type="SAM" id="MobiDB-lite"/>
    </source>
</evidence>
<gene>
    <name evidence="10" type="ORF">Ga0074812_107347</name>
</gene>
<dbReference type="InterPro" id="IPR017441">
    <property type="entry name" value="Protein_kinase_ATP_BS"/>
</dbReference>
<evidence type="ECO:0000256" key="3">
    <source>
        <dbReference type="ARBA" id="ARBA00022741"/>
    </source>
</evidence>
<sequence>MPVVDRGRVAAALPGYAIGAELGSGAFGLVLAGYHSELDRRVAIKVLTSPDAGAAAEFRTEARLLSRLDHPHIVRTYDYVMRGDLCLLVMEMLSGGTLAHRALAPEAACAVALAVADALAHAHEHGVVHRDIKPANILFTDDGQPKITDFGISKVLEGSASTASRVVGTPRYMAPEQITGDRLGPATDLYALGVVLYELFTGTRLAPPALALPVLLRHHTDVTPPPPPGVPGELGAVLMRCLAKRPELRYPSAHAFASDLAQAATAVFGRHWLDRAGLPIHLAADVRELTTRRPASARRAAGRARANGVNRARGGGAGADVGAASTGGGSRTTTRTRPHARAGVPAAVTVLVLVLGLAAGGGVGWAVWGRPEPATPPPATPPPAWQPTLAAGAIAAVFGAGSDGFSGDGGPATQAEFDSARDLTIDTARGVIYVADTENNRIRRIDRTGRITTVAGNGTAGFDGDGGPATSASLQEPSGVVVAPDGTLFIADNGNHRIRRVGTNGIITTIAGQSDSGFAGEVSEDGLIFAGDGLPAVNAKLNNPNSLLLDDDGSLLVADGTNQRIRRIGLDGIITTVAGTGADGDTLVGPGDGGDGDGDGGPATAATLSYPCSLARGPDGSIYLVDQDNFRLRRIDPAGRISTVAGTGDAGFSGDGGPATRAKISTVGADVAVDSTGTIYLSDPANSRVRRITPDGIITTIAGTGVAQYSGNGGPAVEAELVYPGGLDLDGTGILYVTDAVDGRARALRVR</sequence>
<dbReference type="InterPro" id="IPR056822">
    <property type="entry name" value="TEN_NHL"/>
</dbReference>
<dbReference type="CDD" id="cd14014">
    <property type="entry name" value="STKc_PknB_like"/>
    <property type="match status" value="1"/>
</dbReference>
<evidence type="ECO:0000313" key="10">
    <source>
        <dbReference type="EMBL" id="CUU56463.1"/>
    </source>
</evidence>
<keyword evidence="5 6" id="KW-0067">ATP-binding</keyword>
<dbReference type="Proteomes" id="UP000198802">
    <property type="component" value="Unassembled WGS sequence"/>
</dbReference>
<dbReference type="InterPro" id="IPR011009">
    <property type="entry name" value="Kinase-like_dom_sf"/>
</dbReference>
<dbReference type="Pfam" id="PF00069">
    <property type="entry name" value="Pkinase"/>
    <property type="match status" value="1"/>
</dbReference>
<feature type="binding site" evidence="6">
    <location>
        <position position="45"/>
    </location>
    <ligand>
        <name>ATP</name>
        <dbReference type="ChEBI" id="CHEBI:30616"/>
    </ligand>
</feature>
<dbReference type="PROSITE" id="PS00107">
    <property type="entry name" value="PROTEIN_KINASE_ATP"/>
    <property type="match status" value="1"/>
</dbReference>
<dbReference type="Gene3D" id="1.10.510.10">
    <property type="entry name" value="Transferase(Phosphotransferase) domain 1"/>
    <property type="match status" value="1"/>
</dbReference>
<feature type="region of interest" description="Disordered" evidence="7">
    <location>
        <begin position="585"/>
        <end position="604"/>
    </location>
</feature>
<feature type="transmembrane region" description="Helical" evidence="8">
    <location>
        <begin position="344"/>
        <end position="368"/>
    </location>
</feature>
<dbReference type="PROSITE" id="PS00108">
    <property type="entry name" value="PROTEIN_KINASE_ST"/>
    <property type="match status" value="1"/>
</dbReference>
<dbReference type="Gene3D" id="2.120.10.30">
    <property type="entry name" value="TolB, C-terminal domain"/>
    <property type="match status" value="4"/>
</dbReference>
<accession>A0A0S4QN06</accession>
<keyword evidence="4 10" id="KW-0418">Kinase</keyword>
<dbReference type="Pfam" id="PF01436">
    <property type="entry name" value="NHL"/>
    <property type="match status" value="1"/>
</dbReference>
<dbReference type="InterPro" id="IPR001258">
    <property type="entry name" value="NHL_repeat"/>
</dbReference>